<comment type="subcellular location">
    <subcellularLocation>
        <location evidence="1">Membrane</location>
        <topology evidence="1">Multi-pass membrane protein</topology>
    </subcellularLocation>
</comment>
<dbReference type="Gene3D" id="1.20.1250.20">
    <property type="entry name" value="MFS general substrate transporter like domains"/>
    <property type="match status" value="2"/>
</dbReference>
<dbReference type="SUPFAM" id="SSF103473">
    <property type="entry name" value="MFS general substrate transporter"/>
    <property type="match status" value="1"/>
</dbReference>
<sequence>MTISWPSARQAWTMTAVLTFAYTIAFLHRIGLSLFVEPIRADFHLTDTQVGLLTGACFALPYTLFAPLSGWLVDRFNRCSLLAGAGLIWSAATGFGIFSYAILMIGRIVTGAVQSIVQPGSASLIADMFHPDKRAAGYGVFAAGTAFGTAGAYFAGALAVSLSARWADGLGLHEWQVAMLLFGSLGLFIPLALLCVREPVRQELSEEAVTRGAVIHFVRGRIWTLATLFGGVAIAFLAMYGQLAFMPSLFIRKYGWTADDVAVTFGGIAAVVGALGSFSVGPLTTWLAGRGNNHASWTICLFGTFACLAPGALAPIMPTGALCMTMFAISGAFANFPAVAVLAVISEITPNELRGQLTALYTALVGLCSAALGPLVVGLLNDNLPGSSPIDLSLSWTFAGCAILSAGLLIAGMPGFRRLKLGVLAG</sequence>
<keyword evidence="9" id="KW-1185">Reference proteome</keyword>
<dbReference type="PATRIC" id="fig|56193.3.peg.2367"/>
<feature type="transmembrane region" description="Helical" evidence="6">
    <location>
        <begin position="80"/>
        <end position="102"/>
    </location>
</feature>
<evidence type="ECO:0000256" key="4">
    <source>
        <dbReference type="ARBA" id="ARBA00022989"/>
    </source>
</evidence>
<evidence type="ECO:0000259" key="7">
    <source>
        <dbReference type="PROSITE" id="PS50850"/>
    </source>
</evidence>
<evidence type="ECO:0000256" key="1">
    <source>
        <dbReference type="ARBA" id="ARBA00004141"/>
    </source>
</evidence>
<feature type="transmembrane region" description="Helical" evidence="6">
    <location>
        <begin position="392"/>
        <end position="411"/>
    </location>
</feature>
<dbReference type="InterPro" id="IPR036259">
    <property type="entry name" value="MFS_trans_sf"/>
</dbReference>
<feature type="transmembrane region" description="Helical" evidence="6">
    <location>
        <begin position="357"/>
        <end position="380"/>
    </location>
</feature>
<evidence type="ECO:0000313" key="9">
    <source>
        <dbReference type="Proteomes" id="UP000033874"/>
    </source>
</evidence>
<protein>
    <recommendedName>
        <fullName evidence="7">Major facilitator superfamily (MFS) profile domain-containing protein</fullName>
    </recommendedName>
</protein>
<dbReference type="AlphaFoldDB" id="A0A0M3AT94"/>
<accession>A0A0M3AT94</accession>
<dbReference type="RefSeq" id="WP_046763744.1">
    <property type="nucleotide sequence ID" value="NZ_LBIC01000005.1"/>
</dbReference>
<keyword evidence="2" id="KW-0813">Transport</keyword>
<dbReference type="PANTHER" id="PTHR23505">
    <property type="entry name" value="SPINSTER"/>
    <property type="match status" value="1"/>
</dbReference>
<feature type="transmembrane region" description="Helical" evidence="6">
    <location>
        <begin position="50"/>
        <end position="73"/>
    </location>
</feature>
<gene>
    <name evidence="8" type="ORF">YP76_11395</name>
</gene>
<feature type="transmembrane region" description="Helical" evidence="6">
    <location>
        <begin position="261"/>
        <end position="283"/>
    </location>
</feature>
<keyword evidence="4 6" id="KW-1133">Transmembrane helix</keyword>
<evidence type="ECO:0000256" key="6">
    <source>
        <dbReference type="SAM" id="Phobius"/>
    </source>
</evidence>
<dbReference type="Pfam" id="PF07690">
    <property type="entry name" value="MFS_1"/>
    <property type="match status" value="1"/>
</dbReference>
<feature type="transmembrane region" description="Helical" evidence="6">
    <location>
        <begin position="12"/>
        <end position="30"/>
    </location>
</feature>
<organism evidence="8 9">
    <name type="scientific">Sphingobium chungbukense</name>
    <dbReference type="NCBI Taxonomy" id="56193"/>
    <lineage>
        <taxon>Bacteria</taxon>
        <taxon>Pseudomonadati</taxon>
        <taxon>Pseudomonadota</taxon>
        <taxon>Alphaproteobacteria</taxon>
        <taxon>Sphingomonadales</taxon>
        <taxon>Sphingomonadaceae</taxon>
        <taxon>Sphingobium</taxon>
    </lineage>
</organism>
<keyword evidence="5 6" id="KW-0472">Membrane</keyword>
<feature type="transmembrane region" description="Helical" evidence="6">
    <location>
        <begin position="222"/>
        <end position="241"/>
    </location>
</feature>
<feature type="domain" description="Major facilitator superfamily (MFS) profile" evidence="7">
    <location>
        <begin position="14"/>
        <end position="417"/>
    </location>
</feature>
<evidence type="ECO:0000313" key="8">
    <source>
        <dbReference type="EMBL" id="KKW91734.1"/>
    </source>
</evidence>
<dbReference type="PANTHER" id="PTHR23505:SF79">
    <property type="entry name" value="PROTEIN SPINSTER"/>
    <property type="match status" value="1"/>
</dbReference>
<feature type="transmembrane region" description="Helical" evidence="6">
    <location>
        <begin position="319"/>
        <end position="345"/>
    </location>
</feature>
<feature type="transmembrane region" description="Helical" evidence="6">
    <location>
        <begin position="138"/>
        <end position="163"/>
    </location>
</feature>
<comment type="caution">
    <text evidence="8">The sequence shown here is derived from an EMBL/GenBank/DDBJ whole genome shotgun (WGS) entry which is preliminary data.</text>
</comment>
<dbReference type="STRING" id="56193.YP76_11395"/>
<evidence type="ECO:0000256" key="5">
    <source>
        <dbReference type="ARBA" id="ARBA00023136"/>
    </source>
</evidence>
<dbReference type="Proteomes" id="UP000033874">
    <property type="component" value="Unassembled WGS sequence"/>
</dbReference>
<evidence type="ECO:0000256" key="3">
    <source>
        <dbReference type="ARBA" id="ARBA00022692"/>
    </source>
</evidence>
<dbReference type="InterPro" id="IPR044770">
    <property type="entry name" value="MFS_spinster-like"/>
</dbReference>
<dbReference type="GO" id="GO:0022857">
    <property type="term" value="F:transmembrane transporter activity"/>
    <property type="evidence" value="ECO:0007669"/>
    <property type="project" value="InterPro"/>
</dbReference>
<feature type="transmembrane region" description="Helical" evidence="6">
    <location>
        <begin position="295"/>
        <end position="313"/>
    </location>
</feature>
<dbReference type="InterPro" id="IPR020846">
    <property type="entry name" value="MFS_dom"/>
</dbReference>
<dbReference type="InterPro" id="IPR011701">
    <property type="entry name" value="MFS"/>
</dbReference>
<feature type="transmembrane region" description="Helical" evidence="6">
    <location>
        <begin position="175"/>
        <end position="196"/>
    </location>
</feature>
<dbReference type="EMBL" id="LBIC01000005">
    <property type="protein sequence ID" value="KKW91734.1"/>
    <property type="molecule type" value="Genomic_DNA"/>
</dbReference>
<dbReference type="PROSITE" id="PS50850">
    <property type="entry name" value="MFS"/>
    <property type="match status" value="1"/>
</dbReference>
<keyword evidence="3 6" id="KW-0812">Transmembrane</keyword>
<name>A0A0M3AT94_9SPHN</name>
<evidence type="ECO:0000256" key="2">
    <source>
        <dbReference type="ARBA" id="ARBA00022448"/>
    </source>
</evidence>
<dbReference type="GO" id="GO:0016020">
    <property type="term" value="C:membrane"/>
    <property type="evidence" value="ECO:0007669"/>
    <property type="project" value="UniProtKB-SubCell"/>
</dbReference>
<proteinExistence type="predicted"/>
<reference evidence="8 9" key="1">
    <citation type="submission" date="2015-04" db="EMBL/GenBank/DDBJ databases">
        <title>Genome sequence of aromatic hydrocarbons-degrading Sphingobium chungbukense DJ77.</title>
        <authorList>
            <person name="Kim Y.-C."/>
            <person name="Chae J.-C."/>
        </authorList>
    </citation>
    <scope>NUCLEOTIDE SEQUENCE [LARGE SCALE GENOMIC DNA]</scope>
    <source>
        <strain evidence="8 9">DJ77</strain>
    </source>
</reference>